<dbReference type="InterPro" id="IPR036509">
    <property type="entry name" value="Met_Sox_Rdtase_MsrA_sf"/>
</dbReference>
<sequence>MAVATFAMGCFWKPEMIFRRLGGVEDTAVGYAGGHVPNPTYAQVCAGDTGHAEVVQIRFDPERIAYTDLLDVFWQHHDPTTRDRQGWDIGRQYRSAIFTHDDTQLAEARASLDARQAELNKPVVTDIEPLEAFYRAEDYHQRYLEKTGTVCF</sequence>
<dbReference type="Pfam" id="PF01625">
    <property type="entry name" value="PMSR"/>
    <property type="match status" value="1"/>
</dbReference>
<name>A0A084IQ03_SALHC</name>
<dbReference type="Proteomes" id="UP000028302">
    <property type="component" value="Unassembled WGS sequence"/>
</dbReference>
<dbReference type="Gene3D" id="3.30.1060.10">
    <property type="entry name" value="Peptide methionine sulphoxide reductase MsrA"/>
    <property type="match status" value="1"/>
</dbReference>
<dbReference type="STRING" id="1304275.C41B8_04191"/>
<evidence type="ECO:0000256" key="3">
    <source>
        <dbReference type="ARBA" id="ARBA00048782"/>
    </source>
</evidence>
<organism evidence="6 7">
    <name type="scientific">Salinisphaera hydrothermalis (strain C41B8)</name>
    <dbReference type="NCBI Taxonomy" id="1304275"/>
    <lineage>
        <taxon>Bacteria</taxon>
        <taxon>Pseudomonadati</taxon>
        <taxon>Pseudomonadota</taxon>
        <taxon>Gammaproteobacteria</taxon>
        <taxon>Salinisphaerales</taxon>
        <taxon>Salinisphaeraceae</taxon>
        <taxon>Salinisphaera</taxon>
    </lineage>
</organism>
<dbReference type="PANTHER" id="PTHR43774:SF1">
    <property type="entry name" value="PEPTIDE METHIONINE SULFOXIDE REDUCTASE MSRA 2"/>
    <property type="match status" value="1"/>
</dbReference>
<dbReference type="InterPro" id="IPR002569">
    <property type="entry name" value="Met_Sox_Rdtase_MsrA_dom"/>
</dbReference>
<comment type="caution">
    <text evidence="6">The sequence shown here is derived from an EMBL/GenBank/DDBJ whole genome shotgun (WGS) entry which is preliminary data.</text>
</comment>
<dbReference type="OrthoDB" id="4174719at2"/>
<feature type="active site" evidence="4">
    <location>
        <position position="10"/>
    </location>
</feature>
<dbReference type="PATRIC" id="fig|1304275.5.peg.855"/>
<dbReference type="HAMAP" id="MF_01401">
    <property type="entry name" value="MsrA"/>
    <property type="match status" value="1"/>
</dbReference>
<dbReference type="SUPFAM" id="SSF55068">
    <property type="entry name" value="Peptide methionine sulfoxide reductase"/>
    <property type="match status" value="1"/>
</dbReference>
<dbReference type="PANTHER" id="PTHR43774">
    <property type="entry name" value="PEPTIDE METHIONINE SULFOXIDE REDUCTASE"/>
    <property type="match status" value="1"/>
</dbReference>
<evidence type="ECO:0000259" key="5">
    <source>
        <dbReference type="Pfam" id="PF01625"/>
    </source>
</evidence>
<evidence type="ECO:0000256" key="1">
    <source>
        <dbReference type="ARBA" id="ARBA00023002"/>
    </source>
</evidence>
<evidence type="ECO:0000256" key="4">
    <source>
        <dbReference type="HAMAP-Rule" id="MF_01401"/>
    </source>
</evidence>
<keyword evidence="1 4" id="KW-0560">Oxidoreductase</keyword>
<dbReference type="AlphaFoldDB" id="A0A084IQ03"/>
<dbReference type="GO" id="GO:0033744">
    <property type="term" value="F:L-methionine:thioredoxin-disulfide S-oxidoreductase activity"/>
    <property type="evidence" value="ECO:0007669"/>
    <property type="project" value="RHEA"/>
</dbReference>
<comment type="function">
    <text evidence="4">Has an important function as a repair enzyme for proteins that have been inactivated by oxidation. Catalyzes the reversible oxidation-reduction of methionine sulfoxide in proteins to methionine.</text>
</comment>
<evidence type="ECO:0000313" key="7">
    <source>
        <dbReference type="Proteomes" id="UP000028302"/>
    </source>
</evidence>
<accession>A0A084IQ03</accession>
<dbReference type="EC" id="1.8.4.11" evidence="4"/>
<dbReference type="eggNOG" id="COG0225">
    <property type="taxonomic scope" value="Bacteria"/>
</dbReference>
<evidence type="ECO:0000313" key="6">
    <source>
        <dbReference type="EMBL" id="KEZ78787.1"/>
    </source>
</evidence>
<proteinExistence type="inferred from homology"/>
<comment type="similarity">
    <text evidence="4">Belongs to the MsrA Met sulfoxide reductase family.</text>
</comment>
<dbReference type="NCBIfam" id="TIGR00401">
    <property type="entry name" value="msrA"/>
    <property type="match status" value="1"/>
</dbReference>
<protein>
    <recommendedName>
        <fullName evidence="4">Peptide methionine sulfoxide reductase MsrA</fullName>
        <shortName evidence="4">Protein-methionine-S-oxide reductase</shortName>
        <ecNumber evidence="4">1.8.4.11</ecNumber>
    </recommendedName>
    <alternativeName>
        <fullName evidence="4">Peptide-methionine (S)-S-oxide reductase</fullName>
        <shortName evidence="4">Peptide Met(O) reductase</shortName>
    </alternativeName>
</protein>
<gene>
    <name evidence="4" type="primary">msrA</name>
    <name evidence="6" type="ORF">C41B8_04191</name>
</gene>
<reference evidence="6 7" key="1">
    <citation type="submission" date="2013-03" db="EMBL/GenBank/DDBJ databases">
        <title>Salinisphaera hydrothermalis C41B8 Genome Sequencing.</title>
        <authorList>
            <person name="Li C."/>
            <person name="Lai Q."/>
            <person name="Shao Z."/>
        </authorList>
    </citation>
    <scope>NUCLEOTIDE SEQUENCE [LARGE SCALE GENOMIC DNA]</scope>
    <source>
        <strain evidence="6 7">C41B8</strain>
    </source>
</reference>
<dbReference type="EMBL" id="APNK01000003">
    <property type="protein sequence ID" value="KEZ78787.1"/>
    <property type="molecule type" value="Genomic_DNA"/>
</dbReference>
<dbReference type="RefSeq" id="WP_037334421.1">
    <property type="nucleotide sequence ID" value="NZ_APNK01000003.1"/>
</dbReference>
<dbReference type="GO" id="GO:0008113">
    <property type="term" value="F:peptide-methionine (S)-S-oxide reductase activity"/>
    <property type="evidence" value="ECO:0007669"/>
    <property type="project" value="UniProtKB-UniRule"/>
</dbReference>
<evidence type="ECO:0000256" key="2">
    <source>
        <dbReference type="ARBA" id="ARBA00047806"/>
    </source>
</evidence>
<comment type="catalytic activity">
    <reaction evidence="3 4">
        <text>[thioredoxin]-disulfide + L-methionine + H2O = L-methionine (S)-S-oxide + [thioredoxin]-dithiol</text>
        <dbReference type="Rhea" id="RHEA:19993"/>
        <dbReference type="Rhea" id="RHEA-COMP:10698"/>
        <dbReference type="Rhea" id="RHEA-COMP:10700"/>
        <dbReference type="ChEBI" id="CHEBI:15377"/>
        <dbReference type="ChEBI" id="CHEBI:29950"/>
        <dbReference type="ChEBI" id="CHEBI:50058"/>
        <dbReference type="ChEBI" id="CHEBI:57844"/>
        <dbReference type="ChEBI" id="CHEBI:58772"/>
        <dbReference type="EC" id="1.8.4.11"/>
    </reaction>
</comment>
<comment type="catalytic activity">
    <reaction evidence="2 4">
        <text>L-methionyl-[protein] + [thioredoxin]-disulfide + H2O = L-methionyl-(S)-S-oxide-[protein] + [thioredoxin]-dithiol</text>
        <dbReference type="Rhea" id="RHEA:14217"/>
        <dbReference type="Rhea" id="RHEA-COMP:10698"/>
        <dbReference type="Rhea" id="RHEA-COMP:10700"/>
        <dbReference type="Rhea" id="RHEA-COMP:12313"/>
        <dbReference type="Rhea" id="RHEA-COMP:12315"/>
        <dbReference type="ChEBI" id="CHEBI:15377"/>
        <dbReference type="ChEBI" id="CHEBI:16044"/>
        <dbReference type="ChEBI" id="CHEBI:29950"/>
        <dbReference type="ChEBI" id="CHEBI:44120"/>
        <dbReference type="ChEBI" id="CHEBI:50058"/>
        <dbReference type="EC" id="1.8.4.11"/>
    </reaction>
</comment>
<feature type="domain" description="Peptide methionine sulphoxide reductase MsrA" evidence="5">
    <location>
        <begin position="4"/>
        <end position="147"/>
    </location>
</feature>
<keyword evidence="7" id="KW-1185">Reference proteome</keyword>